<dbReference type="SUPFAM" id="SSF51905">
    <property type="entry name" value="FAD/NAD(P)-binding domain"/>
    <property type="match status" value="1"/>
</dbReference>
<organism evidence="6 7">
    <name type="scientific">Dothistroma septosporum (strain NZE10 / CBS 128990)</name>
    <name type="common">Red band needle blight fungus</name>
    <name type="synonym">Mycosphaerella pini</name>
    <dbReference type="NCBI Taxonomy" id="675120"/>
    <lineage>
        <taxon>Eukaryota</taxon>
        <taxon>Fungi</taxon>
        <taxon>Dikarya</taxon>
        <taxon>Ascomycota</taxon>
        <taxon>Pezizomycotina</taxon>
        <taxon>Dothideomycetes</taxon>
        <taxon>Dothideomycetidae</taxon>
        <taxon>Mycosphaerellales</taxon>
        <taxon>Mycosphaerellaceae</taxon>
        <taxon>Dothistroma</taxon>
    </lineage>
</organism>
<dbReference type="EMBL" id="KB446540">
    <property type="protein sequence ID" value="EME43096.1"/>
    <property type="molecule type" value="Genomic_DNA"/>
</dbReference>
<keyword evidence="4" id="KW-0732">Signal</keyword>
<dbReference type="GO" id="GO:0050660">
    <property type="term" value="F:flavin adenine dinucleotide binding"/>
    <property type="evidence" value="ECO:0007669"/>
    <property type="project" value="InterPro"/>
</dbReference>
<feature type="binding site" evidence="3">
    <location>
        <position position="259"/>
    </location>
    <ligand>
        <name>FAD</name>
        <dbReference type="ChEBI" id="CHEBI:57692"/>
    </ligand>
</feature>
<dbReference type="PROSITE" id="PS00624">
    <property type="entry name" value="GMC_OXRED_2"/>
    <property type="match status" value="1"/>
</dbReference>
<dbReference type="HOGENOM" id="CLU_002865_6_1_1"/>
<dbReference type="GO" id="GO:0044550">
    <property type="term" value="P:secondary metabolite biosynthetic process"/>
    <property type="evidence" value="ECO:0007669"/>
    <property type="project" value="TreeGrafter"/>
</dbReference>
<dbReference type="Pfam" id="PF00732">
    <property type="entry name" value="GMC_oxred_N"/>
    <property type="match status" value="1"/>
</dbReference>
<evidence type="ECO:0000256" key="1">
    <source>
        <dbReference type="ARBA" id="ARBA00010790"/>
    </source>
</evidence>
<comment type="cofactor">
    <cofactor evidence="3">
        <name>FAD</name>
        <dbReference type="ChEBI" id="CHEBI:57692"/>
    </cofactor>
</comment>
<dbReference type="InterPro" id="IPR012132">
    <property type="entry name" value="GMC_OxRdtase"/>
</dbReference>
<evidence type="ECO:0000256" key="3">
    <source>
        <dbReference type="PIRSR" id="PIRSR000137-2"/>
    </source>
</evidence>
<feature type="domain" description="Glucose-methanol-choline oxidoreductase N-terminal" evidence="5">
    <location>
        <begin position="296"/>
        <end position="310"/>
    </location>
</feature>
<proteinExistence type="inferred from homology"/>
<feature type="active site" description="Proton acceptor" evidence="2">
    <location>
        <position position="592"/>
    </location>
</feature>
<dbReference type="Proteomes" id="UP000016933">
    <property type="component" value="Unassembled WGS sequence"/>
</dbReference>
<dbReference type="OrthoDB" id="269227at2759"/>
<gene>
    <name evidence="6" type="ORF">DOTSEDRAFT_63380</name>
</gene>
<dbReference type="PANTHER" id="PTHR11552">
    <property type="entry name" value="GLUCOSE-METHANOL-CHOLINE GMC OXIDOREDUCTASE"/>
    <property type="match status" value="1"/>
</dbReference>
<feature type="binding site" evidence="3">
    <location>
        <position position="109"/>
    </location>
    <ligand>
        <name>FAD</name>
        <dbReference type="ChEBI" id="CHEBI:57692"/>
    </ligand>
</feature>
<keyword evidence="3" id="KW-0274">FAD</keyword>
<dbReference type="Pfam" id="PF05199">
    <property type="entry name" value="GMC_oxred_C"/>
    <property type="match status" value="1"/>
</dbReference>
<dbReference type="InterPro" id="IPR000172">
    <property type="entry name" value="GMC_OxRdtase_N"/>
</dbReference>
<sequence>MIRNTWVLLGLLSRLAHALPATVVSNKQLLSSYDYVIAGGGTSGLTVANRLTEDPAVTVLVIEVGQLDQGEPGVVVPGIPPPDKYKRDYTSTPQAGLLNRTSQLYTAEVVGGGTVINGMFFNRGSAEDYDAWEQLGNPGWGWEGLLPYFKKSETYTPAIQQVQDVFPSSPDLGPHGFDGPVGSSYPPYYFKASKNFYAAWQSLGVALNPQSNAGKAIGAFYSPMSLMSWNMSRATASSAYYKGEPSTRPNLHLLTGHRVGRILIKGKRACGIEYAAVNSTAASRVTATHEVIVAAGTQRSPQLLHLSGIGPASLLFSLNISIVEDLPGVGYNFQDQPNYFFFLAYTNLTTPTPAWMNTESGDHTSWAKEQLALYYSKRLGAYTTTYNGGPTVAFLPLRNITSSYATLAATVNSPDFKDSSIPNTVQLGYNAQRQLLSTHYLSRNTATTETAWSAGSSALIIVLLKPLSRGSILINSTSASSDPVIDFGTFTHPTDLSILTASFYQHRQWLATPAMQELGAFETSPGEAVQSVGDVETALRNGTLSSWQHPVGTCAMMPRKLGGVVDSELRVYGVERLRVVDASVMPIIPASHTSSTVYAVAEKAADLIKAAWRPRDGREG</sequence>
<dbReference type="STRING" id="675120.M2YM59"/>
<dbReference type="Gene3D" id="3.50.50.60">
    <property type="entry name" value="FAD/NAD(P)-binding domain"/>
    <property type="match status" value="1"/>
</dbReference>
<dbReference type="GO" id="GO:0016614">
    <property type="term" value="F:oxidoreductase activity, acting on CH-OH group of donors"/>
    <property type="evidence" value="ECO:0007669"/>
    <property type="project" value="InterPro"/>
</dbReference>
<reference evidence="6 7" key="2">
    <citation type="journal article" date="2012" name="PLoS Pathog.">
        <title>Diverse lifestyles and strategies of plant pathogenesis encoded in the genomes of eighteen Dothideomycetes fungi.</title>
        <authorList>
            <person name="Ohm R.A."/>
            <person name="Feau N."/>
            <person name="Henrissat B."/>
            <person name="Schoch C.L."/>
            <person name="Horwitz B.A."/>
            <person name="Barry K.W."/>
            <person name="Condon B.J."/>
            <person name="Copeland A.C."/>
            <person name="Dhillon B."/>
            <person name="Glaser F."/>
            <person name="Hesse C.N."/>
            <person name="Kosti I."/>
            <person name="LaButti K."/>
            <person name="Lindquist E.A."/>
            <person name="Lucas S."/>
            <person name="Salamov A.A."/>
            <person name="Bradshaw R.E."/>
            <person name="Ciuffetti L."/>
            <person name="Hamelin R.C."/>
            <person name="Kema G.H.J."/>
            <person name="Lawrence C."/>
            <person name="Scott J.A."/>
            <person name="Spatafora J.W."/>
            <person name="Turgeon B.G."/>
            <person name="de Wit P.J.G.M."/>
            <person name="Zhong S."/>
            <person name="Goodwin S.B."/>
            <person name="Grigoriev I.V."/>
        </authorList>
    </citation>
    <scope>NUCLEOTIDE SEQUENCE [LARGE SCALE GENOMIC DNA]</scope>
    <source>
        <strain evidence="7">NZE10 / CBS 128990</strain>
    </source>
</reference>
<feature type="binding site" evidence="3">
    <location>
        <begin position="42"/>
        <end position="43"/>
    </location>
    <ligand>
        <name>FAD</name>
        <dbReference type="ChEBI" id="CHEBI:57692"/>
    </ligand>
</feature>
<dbReference type="Gene3D" id="3.30.560.10">
    <property type="entry name" value="Glucose Oxidase, domain 3"/>
    <property type="match status" value="1"/>
</dbReference>
<dbReference type="SUPFAM" id="SSF54373">
    <property type="entry name" value="FAD-linked reductases, C-terminal domain"/>
    <property type="match status" value="1"/>
</dbReference>
<feature type="chain" id="PRO_5004029566" description="Glucose-methanol-choline oxidoreductase N-terminal domain-containing protein" evidence="4">
    <location>
        <begin position="19"/>
        <end position="620"/>
    </location>
</feature>
<dbReference type="InterPro" id="IPR007867">
    <property type="entry name" value="GMC_OxRtase_C"/>
</dbReference>
<feature type="signal peptide" evidence="4">
    <location>
        <begin position="1"/>
        <end position="18"/>
    </location>
</feature>
<dbReference type="PIRSF" id="PIRSF000137">
    <property type="entry name" value="Alcohol_oxidase"/>
    <property type="match status" value="1"/>
</dbReference>
<evidence type="ECO:0000259" key="5">
    <source>
        <dbReference type="PROSITE" id="PS00624"/>
    </source>
</evidence>
<dbReference type="PANTHER" id="PTHR11552:SF115">
    <property type="entry name" value="DEHYDROGENASE XPTC-RELATED"/>
    <property type="match status" value="1"/>
</dbReference>
<dbReference type="eggNOG" id="KOG1238">
    <property type="taxonomic scope" value="Eukaryota"/>
</dbReference>
<dbReference type="AlphaFoldDB" id="M2YM59"/>
<protein>
    <recommendedName>
        <fullName evidence="5">Glucose-methanol-choline oxidoreductase N-terminal domain-containing protein</fullName>
    </recommendedName>
</protein>
<name>M2YM59_DOTSN</name>
<evidence type="ECO:0000256" key="2">
    <source>
        <dbReference type="PIRSR" id="PIRSR000137-1"/>
    </source>
</evidence>
<evidence type="ECO:0000256" key="4">
    <source>
        <dbReference type="SAM" id="SignalP"/>
    </source>
</evidence>
<keyword evidence="7" id="KW-1185">Reference proteome</keyword>
<reference evidence="7" key="1">
    <citation type="journal article" date="2012" name="PLoS Genet.">
        <title>The genomes of the fungal plant pathogens Cladosporium fulvum and Dothistroma septosporum reveal adaptation to different hosts and lifestyles but also signatures of common ancestry.</title>
        <authorList>
            <person name="de Wit P.J.G.M."/>
            <person name="van der Burgt A."/>
            <person name="Oekmen B."/>
            <person name="Stergiopoulos I."/>
            <person name="Abd-Elsalam K.A."/>
            <person name="Aerts A.L."/>
            <person name="Bahkali A.H."/>
            <person name="Beenen H.G."/>
            <person name="Chettri P."/>
            <person name="Cox M.P."/>
            <person name="Datema E."/>
            <person name="de Vries R.P."/>
            <person name="Dhillon B."/>
            <person name="Ganley A.R."/>
            <person name="Griffiths S.A."/>
            <person name="Guo Y."/>
            <person name="Hamelin R.C."/>
            <person name="Henrissat B."/>
            <person name="Kabir M.S."/>
            <person name="Jashni M.K."/>
            <person name="Kema G."/>
            <person name="Klaubauf S."/>
            <person name="Lapidus A."/>
            <person name="Levasseur A."/>
            <person name="Lindquist E."/>
            <person name="Mehrabi R."/>
            <person name="Ohm R.A."/>
            <person name="Owen T.J."/>
            <person name="Salamov A."/>
            <person name="Schwelm A."/>
            <person name="Schijlen E."/>
            <person name="Sun H."/>
            <person name="van den Burg H.A."/>
            <person name="van Ham R.C.H.J."/>
            <person name="Zhang S."/>
            <person name="Goodwin S.B."/>
            <person name="Grigoriev I.V."/>
            <person name="Collemare J."/>
            <person name="Bradshaw R.E."/>
        </authorList>
    </citation>
    <scope>NUCLEOTIDE SEQUENCE [LARGE SCALE GENOMIC DNA]</scope>
    <source>
        <strain evidence="7">NZE10 / CBS 128990</strain>
    </source>
</reference>
<dbReference type="InterPro" id="IPR036188">
    <property type="entry name" value="FAD/NAD-bd_sf"/>
</dbReference>
<comment type="similarity">
    <text evidence="1">Belongs to the GMC oxidoreductase family.</text>
</comment>
<feature type="active site" description="Proton donor" evidence="2">
    <location>
        <position position="549"/>
    </location>
</feature>
<evidence type="ECO:0000313" key="6">
    <source>
        <dbReference type="EMBL" id="EME43096.1"/>
    </source>
</evidence>
<keyword evidence="3" id="KW-0285">Flavoprotein</keyword>
<dbReference type="OMA" id="RVTATHE"/>
<evidence type="ECO:0000313" key="7">
    <source>
        <dbReference type="Proteomes" id="UP000016933"/>
    </source>
</evidence>
<accession>M2YM59</accession>